<dbReference type="InterPro" id="IPR015797">
    <property type="entry name" value="NUDIX_hydrolase-like_dom_sf"/>
</dbReference>
<proteinExistence type="inferred from homology"/>
<dbReference type="Gene3D" id="3.90.79.10">
    <property type="entry name" value="Nucleoside Triphosphate Pyrophosphohydrolase"/>
    <property type="match status" value="1"/>
</dbReference>
<evidence type="ECO:0000256" key="4">
    <source>
        <dbReference type="ARBA" id="ARBA00022723"/>
    </source>
</evidence>
<dbReference type="PANTHER" id="PTHR12318">
    <property type="entry name" value="TESTOSTERONE-REGULATED PROTEIN RP2"/>
    <property type="match status" value="1"/>
</dbReference>
<keyword evidence="6" id="KW-0460">Magnesium</keyword>
<evidence type="ECO:0000256" key="3">
    <source>
        <dbReference type="ARBA" id="ARBA00005582"/>
    </source>
</evidence>
<keyword evidence="9" id="KW-1185">Reference proteome</keyword>
<evidence type="ECO:0000256" key="7">
    <source>
        <dbReference type="ARBA" id="ARBA00023211"/>
    </source>
</evidence>
<dbReference type="SUPFAM" id="SSF55811">
    <property type="entry name" value="Nudix"/>
    <property type="match status" value="1"/>
</dbReference>
<comment type="cofactor">
    <cofactor evidence="1">
        <name>Mn(2+)</name>
        <dbReference type="ChEBI" id="CHEBI:29035"/>
    </cofactor>
</comment>
<dbReference type="GO" id="GO:0016818">
    <property type="term" value="F:hydrolase activity, acting on acid anhydrides, in phosphorus-containing anhydrides"/>
    <property type="evidence" value="ECO:0007669"/>
    <property type="project" value="InterPro"/>
</dbReference>
<protein>
    <recommendedName>
        <fullName evidence="10">Nudix hydrolase domain-containing protein</fullName>
    </recommendedName>
</protein>
<gene>
    <name evidence="8" type="ORF">SVUK_LOCUS350</name>
</gene>
<sequence>MRTICGLRMALNGVGNVTSVELFEETGLLIGQKESAATSKELEELQERTKNNPELFKLACPAPSVNELIEWNTWLTPSTYKQRYMTSFFLVQMEGEPEVRMCEKEMSHYSWSDPKDCLQRALVGEVILPPPQVYELTRIAQTPLEKVHLHGNTAHIFCPQLIYWPDGNKITNVLPGDHLYIDEDSFNQPARELPVEEVQIKSHEPTHRQEYKSKPLYAFCKVFMYNLPEKYSNTLHQFETNPSKL</sequence>
<evidence type="ECO:0000313" key="8">
    <source>
        <dbReference type="EMBL" id="VDM65352.1"/>
    </source>
</evidence>
<dbReference type="GO" id="GO:0005739">
    <property type="term" value="C:mitochondrion"/>
    <property type="evidence" value="ECO:0007669"/>
    <property type="project" value="TreeGrafter"/>
</dbReference>
<accession>A0A3P7KBP4</accession>
<keyword evidence="4" id="KW-0479">Metal-binding</keyword>
<name>A0A3P7KBP4_STRVU</name>
<dbReference type="InterPro" id="IPR039121">
    <property type="entry name" value="NUDT19"/>
</dbReference>
<dbReference type="GO" id="GO:0046872">
    <property type="term" value="F:metal ion binding"/>
    <property type="evidence" value="ECO:0007669"/>
    <property type="project" value="UniProtKB-KW"/>
</dbReference>
<dbReference type="AlphaFoldDB" id="A0A3P7KBP4"/>
<organism evidence="8 9">
    <name type="scientific">Strongylus vulgaris</name>
    <name type="common">Blood worm</name>
    <dbReference type="NCBI Taxonomy" id="40348"/>
    <lineage>
        <taxon>Eukaryota</taxon>
        <taxon>Metazoa</taxon>
        <taxon>Ecdysozoa</taxon>
        <taxon>Nematoda</taxon>
        <taxon>Chromadorea</taxon>
        <taxon>Rhabditida</taxon>
        <taxon>Rhabditina</taxon>
        <taxon>Rhabditomorpha</taxon>
        <taxon>Strongyloidea</taxon>
        <taxon>Strongylidae</taxon>
        <taxon>Strongylus</taxon>
    </lineage>
</organism>
<reference evidence="8 9" key="1">
    <citation type="submission" date="2018-11" db="EMBL/GenBank/DDBJ databases">
        <authorList>
            <consortium name="Pathogen Informatics"/>
        </authorList>
    </citation>
    <scope>NUCLEOTIDE SEQUENCE [LARGE SCALE GENOMIC DNA]</scope>
</reference>
<evidence type="ECO:0000256" key="1">
    <source>
        <dbReference type="ARBA" id="ARBA00001936"/>
    </source>
</evidence>
<evidence type="ECO:0000313" key="9">
    <source>
        <dbReference type="Proteomes" id="UP000270094"/>
    </source>
</evidence>
<dbReference type="Proteomes" id="UP000270094">
    <property type="component" value="Unassembled WGS sequence"/>
</dbReference>
<dbReference type="OrthoDB" id="1695362at2759"/>
<keyword evidence="5" id="KW-0378">Hydrolase</keyword>
<comment type="cofactor">
    <cofactor evidence="2">
        <name>Mg(2+)</name>
        <dbReference type="ChEBI" id="CHEBI:18420"/>
    </cofactor>
</comment>
<dbReference type="EMBL" id="UYYB01000559">
    <property type="protein sequence ID" value="VDM65352.1"/>
    <property type="molecule type" value="Genomic_DNA"/>
</dbReference>
<evidence type="ECO:0000256" key="5">
    <source>
        <dbReference type="ARBA" id="ARBA00022801"/>
    </source>
</evidence>
<evidence type="ECO:0008006" key="10">
    <source>
        <dbReference type="Google" id="ProtNLM"/>
    </source>
</evidence>
<comment type="similarity">
    <text evidence="3">Belongs to the Nudix hydrolase family.</text>
</comment>
<evidence type="ECO:0000256" key="2">
    <source>
        <dbReference type="ARBA" id="ARBA00001946"/>
    </source>
</evidence>
<keyword evidence="7" id="KW-0464">Manganese</keyword>
<evidence type="ECO:0000256" key="6">
    <source>
        <dbReference type="ARBA" id="ARBA00022842"/>
    </source>
</evidence>
<dbReference type="PANTHER" id="PTHR12318:SF0">
    <property type="entry name" value="ACYL-COENZYME A DIPHOSPHATASE NUDT19"/>
    <property type="match status" value="1"/>
</dbReference>